<feature type="region of interest" description="Disordered" evidence="1">
    <location>
        <begin position="1"/>
        <end position="66"/>
    </location>
</feature>
<accession>A0A9Q9XZC3</accession>
<dbReference type="RefSeq" id="XP_042610076.1">
    <property type="nucleotide sequence ID" value="XM_042754142.1"/>
</dbReference>
<gene>
    <name evidence="2" type="primary">LOC122143611</name>
</gene>
<feature type="compositionally biased region" description="Pro residues" evidence="1">
    <location>
        <begin position="42"/>
        <end position="65"/>
    </location>
</feature>
<feature type="compositionally biased region" description="Polar residues" evidence="1">
    <location>
        <begin position="12"/>
        <end position="22"/>
    </location>
</feature>
<dbReference type="AlphaFoldDB" id="A0A9Q9XZC3"/>
<name>A0A9Q9XZC3_CYPCA</name>
<dbReference type="GeneID" id="122143611"/>
<feature type="compositionally biased region" description="Basic and acidic residues" evidence="1">
    <location>
        <begin position="23"/>
        <end position="32"/>
    </location>
</feature>
<sequence>MPFPDSGVDSPGFSSTATTELISRTDSEHTSSADEWVQQGPNLPPLFPPHPPPPPPPPPHLPILPPWQDLEDVMGVLDVAS</sequence>
<organism evidence="2">
    <name type="scientific">Cyprinus carpio</name>
    <name type="common">Common carp</name>
    <dbReference type="NCBI Taxonomy" id="7962"/>
    <lineage>
        <taxon>Eukaryota</taxon>
        <taxon>Metazoa</taxon>
        <taxon>Chordata</taxon>
        <taxon>Craniata</taxon>
        <taxon>Vertebrata</taxon>
        <taxon>Euteleostomi</taxon>
        <taxon>Actinopterygii</taxon>
        <taxon>Neopterygii</taxon>
        <taxon>Teleostei</taxon>
        <taxon>Ostariophysi</taxon>
        <taxon>Cypriniformes</taxon>
        <taxon>Cyprinidae</taxon>
        <taxon>Cyprininae</taxon>
        <taxon>Cyprinus</taxon>
    </lineage>
</organism>
<evidence type="ECO:0000256" key="1">
    <source>
        <dbReference type="SAM" id="MobiDB-lite"/>
    </source>
</evidence>
<proteinExistence type="predicted"/>
<reference evidence="2" key="1">
    <citation type="submission" date="2025-08" db="UniProtKB">
        <authorList>
            <consortium name="RefSeq"/>
        </authorList>
    </citation>
    <scope>IDENTIFICATION</scope>
    <source>
        <tissue evidence="2">Muscle</tissue>
    </source>
</reference>
<dbReference type="KEGG" id="ccar:122143611"/>
<dbReference type="Proteomes" id="UP001155660">
    <property type="component" value="Unplaced"/>
</dbReference>
<evidence type="ECO:0000313" key="2">
    <source>
        <dbReference type="RefSeq" id="XP_042610076.1"/>
    </source>
</evidence>
<protein>
    <submittedName>
        <fullName evidence="2">WASH complex subunit 1-like</fullName>
    </submittedName>
</protein>